<dbReference type="SMART" id="SM01057">
    <property type="entry name" value="Carb_anhydrase"/>
    <property type="match status" value="1"/>
</dbReference>
<comment type="similarity">
    <text evidence="6">Belongs to the alpha-carbonic anhydrase family.</text>
</comment>
<name>A0A1U8B6A4_NELNU</name>
<proteinExistence type="inferred from homology"/>
<evidence type="ECO:0000256" key="2">
    <source>
        <dbReference type="ARBA" id="ARBA00012925"/>
    </source>
</evidence>
<dbReference type="PANTHER" id="PTHR18952">
    <property type="entry name" value="CARBONIC ANHYDRASE"/>
    <property type="match status" value="1"/>
</dbReference>
<feature type="signal peptide" evidence="6">
    <location>
        <begin position="1"/>
        <end position="24"/>
    </location>
</feature>
<keyword evidence="5 6" id="KW-0456">Lyase</keyword>
<evidence type="ECO:0000256" key="4">
    <source>
        <dbReference type="ARBA" id="ARBA00022833"/>
    </source>
</evidence>
<dbReference type="Gene3D" id="3.10.200.10">
    <property type="entry name" value="Alpha carbonic anhydrase"/>
    <property type="match status" value="1"/>
</dbReference>
<evidence type="ECO:0000256" key="5">
    <source>
        <dbReference type="ARBA" id="ARBA00023239"/>
    </source>
</evidence>
<dbReference type="STRING" id="4432.A0A1U8B6A4"/>
<dbReference type="SUPFAM" id="SSF51069">
    <property type="entry name" value="Carbonic anhydrase"/>
    <property type="match status" value="1"/>
</dbReference>
<dbReference type="EC" id="4.2.1.1" evidence="2 6"/>
<dbReference type="GO" id="GO:0004089">
    <property type="term" value="F:carbonate dehydratase activity"/>
    <property type="evidence" value="ECO:0000318"/>
    <property type="project" value="GO_Central"/>
</dbReference>
<comment type="catalytic activity">
    <reaction evidence="6">
        <text>hydrogencarbonate + H(+) = CO2 + H2O</text>
        <dbReference type="Rhea" id="RHEA:10748"/>
        <dbReference type="ChEBI" id="CHEBI:15377"/>
        <dbReference type="ChEBI" id="CHEBI:15378"/>
        <dbReference type="ChEBI" id="CHEBI:16526"/>
        <dbReference type="ChEBI" id="CHEBI:17544"/>
        <dbReference type="EC" id="4.2.1.1"/>
    </reaction>
</comment>
<evidence type="ECO:0000256" key="3">
    <source>
        <dbReference type="ARBA" id="ARBA00022723"/>
    </source>
</evidence>
<dbReference type="InterPro" id="IPR041891">
    <property type="entry name" value="Alpha_CA_prokaryot-like"/>
</dbReference>
<evidence type="ECO:0000256" key="6">
    <source>
        <dbReference type="RuleBase" id="RU367011"/>
    </source>
</evidence>
<dbReference type="PROSITE" id="PS51144">
    <property type="entry name" value="ALPHA_CA_2"/>
    <property type="match status" value="1"/>
</dbReference>
<dbReference type="GeneID" id="104607740"/>
<dbReference type="FunCoup" id="A0A1U8B6A4">
    <property type="interactions" value="192"/>
</dbReference>
<reference evidence="8" key="1">
    <citation type="submission" date="2025-08" db="UniProtKB">
        <authorList>
            <consortium name="RefSeq"/>
        </authorList>
    </citation>
    <scope>IDENTIFICATION</scope>
</reference>
<dbReference type="OMA" id="EKAMVNN"/>
<keyword evidence="3 6" id="KW-0479">Metal-binding</keyword>
<organism evidence="7 8">
    <name type="scientific">Nelumbo nucifera</name>
    <name type="common">Sacred lotus</name>
    <dbReference type="NCBI Taxonomy" id="4432"/>
    <lineage>
        <taxon>Eukaryota</taxon>
        <taxon>Viridiplantae</taxon>
        <taxon>Streptophyta</taxon>
        <taxon>Embryophyta</taxon>
        <taxon>Tracheophyta</taxon>
        <taxon>Spermatophyta</taxon>
        <taxon>Magnoliopsida</taxon>
        <taxon>Proteales</taxon>
        <taxon>Nelumbonaceae</taxon>
        <taxon>Nelumbo</taxon>
    </lineage>
</organism>
<keyword evidence="7" id="KW-1185">Reference proteome</keyword>
<sequence>MAFHLAVYVTGLVLLLASPLTGQSQEIPFGYSGVKGPDKWGSLNPHYSTCSAGKQQSPVNIANDDVVSNSKLGSLDMDYNSANATLINNGFNIGMLFGNDIGELIADEEIYYLKQMHWHTPSEHTINGIRYPVELHLVHVADDGKVLMVAILYQYGNPDPLIEEIKSYLDQLAKEKCSADEEIHIPVESVKSNNIERDTSKYYRYIGSLTIPPCTEDVTWYILGKVVEISKGQIDAMKALMDSEYKNNARPIQPLNGRKIELYEDGH</sequence>
<dbReference type="PANTHER" id="PTHR18952:SF236">
    <property type="entry name" value="ALPHA CARBONIC ANHYDRASE 1, CHLOROPLASTIC"/>
    <property type="match status" value="1"/>
</dbReference>
<comment type="function">
    <text evidence="6">Reversible hydration of carbon dioxide.</text>
</comment>
<evidence type="ECO:0000313" key="8">
    <source>
        <dbReference type="RefSeq" id="XP_010271743.1"/>
    </source>
</evidence>
<dbReference type="OrthoDB" id="429145at2759"/>
<dbReference type="CDD" id="cd03124">
    <property type="entry name" value="alpha_CA_prokaryotic_like"/>
    <property type="match status" value="1"/>
</dbReference>
<dbReference type="InterPro" id="IPR001148">
    <property type="entry name" value="CA_dom"/>
</dbReference>
<accession>A0A1U8B6A4</accession>
<dbReference type="Pfam" id="PF00194">
    <property type="entry name" value="Carb_anhydrase"/>
    <property type="match status" value="1"/>
</dbReference>
<dbReference type="Proteomes" id="UP000189703">
    <property type="component" value="Unplaced"/>
</dbReference>
<dbReference type="RefSeq" id="XP_010271743.1">
    <property type="nucleotide sequence ID" value="XM_010273441.1"/>
</dbReference>
<feature type="chain" id="PRO_5043056701" description="Carbonic anhydrase" evidence="6">
    <location>
        <begin position="25"/>
        <end position="267"/>
    </location>
</feature>
<dbReference type="AlphaFoldDB" id="A0A1U8B6A4"/>
<keyword evidence="6" id="KW-0732">Signal</keyword>
<dbReference type="eggNOG" id="KOG0382">
    <property type="taxonomic scope" value="Eukaryota"/>
</dbReference>
<evidence type="ECO:0000313" key="7">
    <source>
        <dbReference type="Proteomes" id="UP000189703"/>
    </source>
</evidence>
<evidence type="ECO:0000256" key="1">
    <source>
        <dbReference type="ARBA" id="ARBA00001947"/>
    </source>
</evidence>
<dbReference type="InterPro" id="IPR036398">
    <property type="entry name" value="CA_dom_sf"/>
</dbReference>
<keyword evidence="4 6" id="KW-0862">Zinc</keyword>
<comment type="cofactor">
    <cofactor evidence="1 6">
        <name>Zn(2+)</name>
        <dbReference type="ChEBI" id="CHEBI:29105"/>
    </cofactor>
</comment>
<dbReference type="KEGG" id="nnu:104607740"/>
<dbReference type="InterPro" id="IPR023561">
    <property type="entry name" value="Carbonic_anhydrase_a-class"/>
</dbReference>
<dbReference type="PROSITE" id="PS00162">
    <property type="entry name" value="ALPHA_CA_1"/>
    <property type="match status" value="1"/>
</dbReference>
<protein>
    <recommendedName>
        <fullName evidence="2 6">Carbonic anhydrase</fullName>
        <ecNumber evidence="2 6">4.2.1.1</ecNumber>
    </recommendedName>
</protein>
<dbReference type="GO" id="GO:0008270">
    <property type="term" value="F:zinc ion binding"/>
    <property type="evidence" value="ECO:0007669"/>
    <property type="project" value="UniProtKB-UniRule"/>
</dbReference>
<dbReference type="InterPro" id="IPR018338">
    <property type="entry name" value="Carbonic_anhydrase_a-class_CS"/>
</dbReference>
<gene>
    <name evidence="8" type="primary">LOC104607740</name>
</gene>